<dbReference type="PANTHER" id="PTHR12558:SF13">
    <property type="entry name" value="CELL DIVISION CYCLE PROTEIN 27 HOMOLOG"/>
    <property type="match status" value="1"/>
</dbReference>
<dbReference type="RefSeq" id="WP_013628900.1">
    <property type="nucleotide sequence ID" value="NC_015174.1"/>
</dbReference>
<dbReference type="InterPro" id="IPR011990">
    <property type="entry name" value="TPR-like_helical_dom_sf"/>
</dbReference>
<name>F0SQV5_RUBBR</name>
<dbReference type="SUPFAM" id="SSF48452">
    <property type="entry name" value="TPR-like"/>
    <property type="match status" value="5"/>
</dbReference>
<organism evidence="2 3">
    <name type="scientific">Rubinisphaera brasiliensis (strain ATCC 49424 / DSM 5305 / JCM 21570 / IAM 15109 / NBRC 103401 / IFAM 1448)</name>
    <name type="common">Planctomyces brasiliensis</name>
    <dbReference type="NCBI Taxonomy" id="756272"/>
    <lineage>
        <taxon>Bacteria</taxon>
        <taxon>Pseudomonadati</taxon>
        <taxon>Planctomycetota</taxon>
        <taxon>Planctomycetia</taxon>
        <taxon>Planctomycetales</taxon>
        <taxon>Planctomycetaceae</taxon>
        <taxon>Rubinisphaera</taxon>
    </lineage>
</organism>
<dbReference type="InterPro" id="IPR019734">
    <property type="entry name" value="TPR_rpt"/>
</dbReference>
<evidence type="ECO:0000313" key="3">
    <source>
        <dbReference type="Proteomes" id="UP000006860"/>
    </source>
</evidence>
<dbReference type="Pfam" id="PF14559">
    <property type="entry name" value="TPR_19"/>
    <property type="match status" value="1"/>
</dbReference>
<evidence type="ECO:0000313" key="2">
    <source>
        <dbReference type="EMBL" id="ADY60176.1"/>
    </source>
</evidence>
<dbReference type="AlphaFoldDB" id="F0SQV5"/>
<protein>
    <submittedName>
        <fullName evidence="2">Tetratricopeptide TPR_1 repeat-containing protein</fullName>
    </submittedName>
</protein>
<evidence type="ECO:0000256" key="1">
    <source>
        <dbReference type="PROSITE-ProRule" id="PRU00339"/>
    </source>
</evidence>
<feature type="repeat" description="TPR" evidence="1">
    <location>
        <begin position="213"/>
        <end position="246"/>
    </location>
</feature>
<dbReference type="SMART" id="SM00028">
    <property type="entry name" value="TPR"/>
    <property type="match status" value="14"/>
</dbReference>
<proteinExistence type="predicted"/>
<reference evidence="3" key="1">
    <citation type="submission" date="2011-02" db="EMBL/GenBank/DDBJ databases">
        <title>The complete genome of Planctomyces brasiliensis DSM 5305.</title>
        <authorList>
            <person name="Lucas S."/>
            <person name="Copeland A."/>
            <person name="Lapidus A."/>
            <person name="Bruce D."/>
            <person name="Goodwin L."/>
            <person name="Pitluck S."/>
            <person name="Kyrpides N."/>
            <person name="Mavromatis K."/>
            <person name="Pagani I."/>
            <person name="Ivanova N."/>
            <person name="Ovchinnikova G."/>
            <person name="Lu M."/>
            <person name="Detter J.C."/>
            <person name="Han C."/>
            <person name="Land M."/>
            <person name="Hauser L."/>
            <person name="Markowitz V."/>
            <person name="Cheng J.-F."/>
            <person name="Hugenholtz P."/>
            <person name="Woyke T."/>
            <person name="Wu D."/>
            <person name="Tindall B."/>
            <person name="Pomrenke H.G."/>
            <person name="Brambilla E."/>
            <person name="Klenk H.-P."/>
            <person name="Eisen J.A."/>
        </authorList>
    </citation>
    <scope>NUCLEOTIDE SEQUENCE [LARGE SCALE GENOMIC DNA]</scope>
    <source>
        <strain evidence="3">ATCC 49424 / DSM 5305 / JCM 21570 / NBRC 103401 / IFAM 1448</strain>
    </source>
</reference>
<dbReference type="Pfam" id="PF13432">
    <property type="entry name" value="TPR_16"/>
    <property type="match status" value="1"/>
</dbReference>
<accession>F0SQV5</accession>
<dbReference type="PROSITE" id="PS50005">
    <property type="entry name" value="TPR"/>
    <property type="match status" value="4"/>
</dbReference>
<gene>
    <name evidence="2" type="ordered locus">Plabr_2576</name>
</gene>
<dbReference type="PANTHER" id="PTHR12558">
    <property type="entry name" value="CELL DIVISION CYCLE 16,23,27"/>
    <property type="match status" value="1"/>
</dbReference>
<dbReference type="eggNOG" id="COG0457">
    <property type="taxonomic scope" value="Bacteria"/>
</dbReference>
<dbReference type="HOGENOM" id="CLU_333960_0_0_0"/>
<sequence>MSRMFSGEPSSGRESCVASSPFWFTERASGSKALLQWTLGLALLGGGVVSAADEKPTDMPNLPPQEELRQDIVDRLNRLQQIGDDELESLGEETPDEQAENSRKALAYYMAGRSYERDKKFREAYEAYQQALKLDASSLSVYRSMIPLAFRLDKTEEAIQLAQKAVELDPNNFELLSQLGIYALRQQDLQGSIDYFQKAVDSQTVDKQSGPYISIMSQLGQLYLSLGDNNKAAEVYETVYQALANPTDYNIDFRTRQALENLRGSKAETFESFGELFLTTDRLDLAEGAFREARKASRKNQEVYSYQLARVLNKRDKNEEALKALQEYFDAGLSDKGRGPYLLLAELLNAQDKADEITPALEKLAEADADNQELQLYLAERYIKNDRLDDAEAIYDKYAEKGAESGDLQLGLLQIYRQREQPEKALEALTKAMLNGANAERLEAELELLAQNEEMADSLIEMAQEKGLDGDKRKLFTEAYLVAKLAMQRKKYEAVIDFYQRAMELRNERQILLTLYQELIQFLMTEEKHDLAVEMLEEAIDNPSLAPVRQAFQLQLIQALAEAEQFDKALEVVKSAQEVSPDSLIWQYQEGWVYYTQQEWEPAVRIFGPLLEKAVEQKNASVEREVRYNLSRALAFAGLAEEAIVLMDQSIEKEPDQLLWLFQKGWLHYFMHDWKPSIETFKALIAREGEATNEVLIRQAKFSLSAAYVQDEQYENGEKVLEEIYEQDPDDIAVCNDLGYLYADQDKNLEQALEMIGKAIEAEPENKAYLDSMGWVLFRLGRYEESLKYLEQAVEDSEEGDAVLWDHLGDCYDKLGKAEKAQEAWKSALKHEQEAQYPDESLIKKLKKKLGEAAE</sequence>
<dbReference type="PROSITE" id="PS50293">
    <property type="entry name" value="TPR_REGION"/>
    <property type="match status" value="1"/>
</dbReference>
<dbReference type="EMBL" id="CP002546">
    <property type="protein sequence ID" value="ADY60176.1"/>
    <property type="molecule type" value="Genomic_DNA"/>
</dbReference>
<dbReference type="Gene3D" id="1.25.40.10">
    <property type="entry name" value="Tetratricopeptide repeat domain"/>
    <property type="match status" value="6"/>
</dbReference>
<feature type="repeat" description="TPR" evidence="1">
    <location>
        <begin position="802"/>
        <end position="835"/>
    </location>
</feature>
<feature type="repeat" description="TPR" evidence="1">
    <location>
        <begin position="105"/>
        <end position="138"/>
    </location>
</feature>
<dbReference type="Pfam" id="PF13181">
    <property type="entry name" value="TPR_8"/>
    <property type="match status" value="1"/>
</dbReference>
<dbReference type="Pfam" id="PF13424">
    <property type="entry name" value="TPR_12"/>
    <property type="match status" value="1"/>
</dbReference>
<dbReference type="OrthoDB" id="9766710at2"/>
<dbReference type="Proteomes" id="UP000006860">
    <property type="component" value="Chromosome"/>
</dbReference>
<keyword evidence="3" id="KW-1185">Reference proteome</keyword>
<feature type="repeat" description="TPR" evidence="1">
    <location>
        <begin position="139"/>
        <end position="172"/>
    </location>
</feature>
<dbReference type="STRING" id="756272.Plabr_2576"/>
<dbReference type="KEGG" id="pbs:Plabr_2576"/>
<keyword evidence="1" id="KW-0802">TPR repeat</keyword>